<feature type="transmembrane region" description="Helical" evidence="2">
    <location>
        <begin position="611"/>
        <end position="631"/>
    </location>
</feature>
<feature type="region of interest" description="Disordered" evidence="1">
    <location>
        <begin position="414"/>
        <end position="446"/>
    </location>
</feature>
<keyword evidence="2" id="KW-0472">Membrane</keyword>
<feature type="transmembrane region" description="Helical" evidence="2">
    <location>
        <begin position="74"/>
        <end position="94"/>
    </location>
</feature>
<keyword evidence="2" id="KW-0812">Transmembrane</keyword>
<comment type="caution">
    <text evidence="4">The sequence shown here is derived from an EMBL/GenBank/DDBJ whole genome shotgun (WGS) entry which is preliminary data.</text>
</comment>
<feature type="transmembrane region" description="Helical" evidence="2">
    <location>
        <begin position="36"/>
        <end position="54"/>
    </location>
</feature>
<dbReference type="AlphaFoldDB" id="A0A9W7XG82"/>
<accession>A0A9W7XG82</accession>
<feature type="chain" id="PRO_5040951061" description="G-protein coupled receptors family 2 profile 2 domain-containing protein" evidence="3">
    <location>
        <begin position="17"/>
        <end position="711"/>
    </location>
</feature>
<organism evidence="4 5">
    <name type="scientific">Coemansia asiatica</name>
    <dbReference type="NCBI Taxonomy" id="1052880"/>
    <lineage>
        <taxon>Eukaryota</taxon>
        <taxon>Fungi</taxon>
        <taxon>Fungi incertae sedis</taxon>
        <taxon>Zoopagomycota</taxon>
        <taxon>Kickxellomycotina</taxon>
        <taxon>Kickxellomycetes</taxon>
        <taxon>Kickxellales</taxon>
        <taxon>Kickxellaceae</taxon>
        <taxon>Coemansia</taxon>
    </lineage>
</organism>
<feature type="region of interest" description="Disordered" evidence="1">
    <location>
        <begin position="524"/>
        <end position="566"/>
    </location>
</feature>
<dbReference type="EMBL" id="JANBOH010000371">
    <property type="protein sequence ID" value="KAJ1642597.1"/>
    <property type="molecule type" value="Genomic_DNA"/>
</dbReference>
<evidence type="ECO:0000313" key="4">
    <source>
        <dbReference type="EMBL" id="KAJ1642597.1"/>
    </source>
</evidence>
<proteinExistence type="predicted"/>
<protein>
    <recommendedName>
        <fullName evidence="6">G-protein coupled receptors family 2 profile 2 domain-containing protein</fullName>
    </recommendedName>
</protein>
<reference evidence="4" key="1">
    <citation type="submission" date="2022-07" db="EMBL/GenBank/DDBJ databases">
        <title>Phylogenomic reconstructions and comparative analyses of Kickxellomycotina fungi.</title>
        <authorList>
            <person name="Reynolds N.K."/>
            <person name="Stajich J.E."/>
            <person name="Barry K."/>
            <person name="Grigoriev I.V."/>
            <person name="Crous P."/>
            <person name="Smith M.E."/>
        </authorList>
    </citation>
    <scope>NUCLEOTIDE SEQUENCE</scope>
    <source>
        <strain evidence="4">NBRC 105413</strain>
    </source>
</reference>
<feature type="compositionally biased region" description="Polar residues" evidence="1">
    <location>
        <begin position="553"/>
        <end position="566"/>
    </location>
</feature>
<feature type="transmembrane region" description="Helical" evidence="2">
    <location>
        <begin position="686"/>
        <end position="709"/>
    </location>
</feature>
<feature type="compositionally biased region" description="Polar residues" evidence="1">
    <location>
        <begin position="420"/>
        <end position="430"/>
    </location>
</feature>
<keyword evidence="3" id="KW-0732">Signal</keyword>
<evidence type="ECO:0000313" key="5">
    <source>
        <dbReference type="Proteomes" id="UP001145021"/>
    </source>
</evidence>
<evidence type="ECO:0008006" key="6">
    <source>
        <dbReference type="Google" id="ProtNLM"/>
    </source>
</evidence>
<sequence>MSLSALISGFFYLVFGRLASAPGCTISGMTEFWAQQAVDVSIVIVALAVLASIYNKNLWMRHRHWIQTNMAPVFGIILFLPLLFTVASQIIWRFRSSEFAYCWIPRHPVYARWVAIEGWRTLIVLGLILAYLRIVFTIRNSKHNPKLQISWPMTETRKSKRRYSAIDSGMVSRVTNDPRGLFSQSMYNINRWARSKIGRANNINNVSTAQGLTGLRTDSQNYSHPMGDNSFYKVHYLSDNNITSENSSTSAVFYTGRHRNSTTLSVVKGPSKNYYEQFKRSFVNNFVRRFIITTDIPSPTIAQSIFDRIAKNPHECTDPTICNYCHSSETAYQTDSKLVSADGLGMPATGGQQTRVLKRWYSALTGLLSKPSKAPLSVHNGNNKTQLAVHNLRRSHTAPVFTNDKASVFNQMFKRPSRSPAATDSIASYENDNGNDNDNQVDDDDGTKYGVTSQEHTLIMTEYCDPLSQFRNFGVKKRYEPNNDSSVLPDNAYLTEKIHRLFGASVEIPSHAIHRVSIHTSSPACPTPAHTVPSASLSPKPCSVENKDADPSESPSLSVYSQNSSPQKAHVEKLASLEEGHWTSAVERCRMERQSQLDLAEKSPKPRISRLYVYPLAYIVIWLPSIVYYIMSTYVYYSAFESPGHHWKKSLDFSGLPGHWTEGQNMNHAWPYLTRITEGVPGSKNIGWMAVIQSLHMLSGAIDAILFWMTE</sequence>
<dbReference type="Proteomes" id="UP001145021">
    <property type="component" value="Unassembled WGS sequence"/>
</dbReference>
<gene>
    <name evidence="4" type="ORF">LPJ64_005573</name>
</gene>
<feature type="compositionally biased region" description="Acidic residues" evidence="1">
    <location>
        <begin position="433"/>
        <end position="445"/>
    </location>
</feature>
<evidence type="ECO:0000256" key="2">
    <source>
        <dbReference type="SAM" id="Phobius"/>
    </source>
</evidence>
<evidence type="ECO:0000256" key="3">
    <source>
        <dbReference type="SAM" id="SignalP"/>
    </source>
</evidence>
<feature type="signal peptide" evidence="3">
    <location>
        <begin position="1"/>
        <end position="16"/>
    </location>
</feature>
<name>A0A9W7XG82_9FUNG</name>
<feature type="transmembrane region" description="Helical" evidence="2">
    <location>
        <begin position="114"/>
        <end position="136"/>
    </location>
</feature>
<evidence type="ECO:0000256" key="1">
    <source>
        <dbReference type="SAM" id="MobiDB-lite"/>
    </source>
</evidence>
<keyword evidence="5" id="KW-1185">Reference proteome</keyword>
<keyword evidence="2" id="KW-1133">Transmembrane helix</keyword>